<evidence type="ECO:0000256" key="4">
    <source>
        <dbReference type="ARBA" id="ARBA00023136"/>
    </source>
</evidence>
<protein>
    <submittedName>
        <fullName evidence="7">YbfB/YjiJ family MFS transporter</fullName>
    </submittedName>
</protein>
<feature type="transmembrane region" description="Helical" evidence="5">
    <location>
        <begin position="62"/>
        <end position="81"/>
    </location>
</feature>
<comment type="subcellular location">
    <subcellularLocation>
        <location evidence="1">Membrane</location>
        <topology evidence="1">Multi-pass membrane protein</topology>
    </subcellularLocation>
</comment>
<dbReference type="InterPro" id="IPR036259">
    <property type="entry name" value="MFS_trans_sf"/>
</dbReference>
<keyword evidence="3 5" id="KW-1133">Transmembrane helix</keyword>
<dbReference type="InterPro" id="IPR010645">
    <property type="entry name" value="MFS_4"/>
</dbReference>
<feature type="transmembrane region" description="Helical" evidence="5">
    <location>
        <begin position="284"/>
        <end position="302"/>
    </location>
</feature>
<dbReference type="GO" id="GO:0022857">
    <property type="term" value="F:transmembrane transporter activity"/>
    <property type="evidence" value="ECO:0007669"/>
    <property type="project" value="InterPro"/>
</dbReference>
<dbReference type="OrthoDB" id="9797953at2"/>
<organism evidence="7 8">
    <name type="scientific">Alcanivorax profundi</name>
    <dbReference type="NCBI Taxonomy" id="2338368"/>
    <lineage>
        <taxon>Bacteria</taxon>
        <taxon>Pseudomonadati</taxon>
        <taxon>Pseudomonadota</taxon>
        <taxon>Gammaproteobacteria</taxon>
        <taxon>Oceanospirillales</taxon>
        <taxon>Alcanivoracaceae</taxon>
        <taxon>Alcanivorax</taxon>
    </lineage>
</organism>
<proteinExistence type="predicted"/>
<feature type="transmembrane region" description="Helical" evidence="5">
    <location>
        <begin position="88"/>
        <end position="106"/>
    </location>
</feature>
<feature type="transmembrane region" description="Helical" evidence="5">
    <location>
        <begin position="215"/>
        <end position="233"/>
    </location>
</feature>
<dbReference type="PANTHER" id="PTHR23537">
    <property type="match status" value="1"/>
</dbReference>
<dbReference type="InterPro" id="IPR020846">
    <property type="entry name" value="MFS_dom"/>
</dbReference>
<keyword evidence="2 5" id="KW-0812">Transmembrane</keyword>
<dbReference type="PANTHER" id="PTHR23537:SF1">
    <property type="entry name" value="SUGAR TRANSPORTER"/>
    <property type="match status" value="1"/>
</dbReference>
<dbReference type="EMBL" id="QYYA01000001">
    <property type="protein sequence ID" value="RJG19554.1"/>
    <property type="molecule type" value="Genomic_DNA"/>
</dbReference>
<reference evidence="7 8" key="1">
    <citation type="submission" date="2018-09" db="EMBL/GenBank/DDBJ databases">
        <title>Alcanivorax profundi sp. nov., isolated from 1000 m-depth seawater of the Mariana Trench.</title>
        <authorList>
            <person name="Liu J."/>
        </authorList>
    </citation>
    <scope>NUCLEOTIDE SEQUENCE [LARGE SCALE GENOMIC DNA]</scope>
    <source>
        <strain evidence="7 8">MTEO17</strain>
    </source>
</reference>
<keyword evidence="8" id="KW-1185">Reference proteome</keyword>
<keyword evidence="4 5" id="KW-0472">Membrane</keyword>
<gene>
    <name evidence="7" type="ORF">D4A39_01435</name>
</gene>
<feature type="transmembrane region" description="Helical" evidence="5">
    <location>
        <begin position="175"/>
        <end position="194"/>
    </location>
</feature>
<dbReference type="PROSITE" id="PS50850">
    <property type="entry name" value="MFS"/>
    <property type="match status" value="1"/>
</dbReference>
<sequence length="396" mass="40821">MRLVRDTDIVNASTNTDRNALLIAIAGAFSLVIALGIGRFLFTPALPDMIADSSLTAVSGGYLAAVNYGGYLLGAMLAMGVPAHQARNALWVALWVSVISSVLMGVSDNFMPWAINRFLAGIASAIIMVNGSALVLGALPNHLRARLGNIHYAGIGLGISIAALTVALIESLQGSYPWMWGGCGVFALLLLPLLKRIPPLPHARDTAHHASPVNRKALGFLIASYTLAGFGYITSTTYLPVIARTQLPDLNNAAFYTWLAVGLAAVPANLLWGKLAGRAGERNALMMALVVQALGVSAPAWLPGLTGLVTSGLLVGGTFTAVVALSMYCGRQLAPHAASMALGALTACYGVGQILGPVVTARMLESSGSFAPGLLSAAAALIGAAALLLPLGSARF</sequence>
<name>A0A418Y1X7_9GAMM</name>
<evidence type="ECO:0000256" key="2">
    <source>
        <dbReference type="ARBA" id="ARBA00022692"/>
    </source>
</evidence>
<dbReference type="PRINTS" id="PR01035">
    <property type="entry name" value="TCRTETA"/>
</dbReference>
<dbReference type="GO" id="GO:0005886">
    <property type="term" value="C:plasma membrane"/>
    <property type="evidence" value="ECO:0007669"/>
    <property type="project" value="TreeGrafter"/>
</dbReference>
<feature type="transmembrane region" description="Helical" evidence="5">
    <location>
        <begin position="21"/>
        <end position="42"/>
    </location>
</feature>
<evidence type="ECO:0000256" key="5">
    <source>
        <dbReference type="SAM" id="Phobius"/>
    </source>
</evidence>
<dbReference type="RefSeq" id="WP_119917366.1">
    <property type="nucleotide sequence ID" value="NZ_CAXGPP010000025.1"/>
</dbReference>
<dbReference type="InterPro" id="IPR001958">
    <property type="entry name" value="Tet-R_TetA/multi-R_MdtG-like"/>
</dbReference>
<feature type="transmembrane region" description="Helical" evidence="5">
    <location>
        <begin position="253"/>
        <end position="272"/>
    </location>
</feature>
<feature type="transmembrane region" description="Helical" evidence="5">
    <location>
        <begin position="308"/>
        <end position="329"/>
    </location>
</feature>
<feature type="transmembrane region" description="Helical" evidence="5">
    <location>
        <begin position="150"/>
        <end position="169"/>
    </location>
</feature>
<feature type="transmembrane region" description="Helical" evidence="5">
    <location>
        <begin position="341"/>
        <end position="364"/>
    </location>
</feature>
<feature type="transmembrane region" description="Helical" evidence="5">
    <location>
        <begin position="118"/>
        <end position="138"/>
    </location>
</feature>
<comment type="caution">
    <text evidence="7">The sequence shown here is derived from an EMBL/GenBank/DDBJ whole genome shotgun (WGS) entry which is preliminary data.</text>
</comment>
<dbReference type="SUPFAM" id="SSF103473">
    <property type="entry name" value="MFS general substrate transporter"/>
    <property type="match status" value="1"/>
</dbReference>
<evidence type="ECO:0000256" key="1">
    <source>
        <dbReference type="ARBA" id="ARBA00004141"/>
    </source>
</evidence>
<feature type="domain" description="Major facilitator superfamily (MFS) profile" evidence="6">
    <location>
        <begin position="20"/>
        <end position="395"/>
    </location>
</feature>
<evidence type="ECO:0000313" key="8">
    <source>
        <dbReference type="Proteomes" id="UP000283734"/>
    </source>
</evidence>
<dbReference type="Proteomes" id="UP000283734">
    <property type="component" value="Unassembled WGS sequence"/>
</dbReference>
<accession>A0A418Y1X7</accession>
<dbReference type="AlphaFoldDB" id="A0A418Y1X7"/>
<evidence type="ECO:0000259" key="6">
    <source>
        <dbReference type="PROSITE" id="PS50850"/>
    </source>
</evidence>
<evidence type="ECO:0000256" key="3">
    <source>
        <dbReference type="ARBA" id="ARBA00022989"/>
    </source>
</evidence>
<evidence type="ECO:0000313" key="7">
    <source>
        <dbReference type="EMBL" id="RJG19554.1"/>
    </source>
</evidence>
<feature type="transmembrane region" description="Helical" evidence="5">
    <location>
        <begin position="370"/>
        <end position="391"/>
    </location>
</feature>
<dbReference type="Gene3D" id="1.20.1250.20">
    <property type="entry name" value="MFS general substrate transporter like domains"/>
    <property type="match status" value="2"/>
</dbReference>
<dbReference type="Pfam" id="PF06779">
    <property type="entry name" value="MFS_4"/>
    <property type="match status" value="1"/>
</dbReference>